<gene>
    <name evidence="1" type="ORF">Q5Y73_21275</name>
</gene>
<evidence type="ECO:0000313" key="1">
    <source>
        <dbReference type="EMBL" id="MDP5276629.1"/>
    </source>
</evidence>
<evidence type="ECO:0000313" key="2">
    <source>
        <dbReference type="Proteomes" id="UP001231941"/>
    </source>
</evidence>
<sequence length="124" mass="14387">MSQMNLIEIFPSILNNQEDCCAEESSENCCDDSYDFYEESLDLKEELSEYINENVNIHLYNYNLLMDRIIAKKKLTDLIQKRGFVNISGEHVLKYVTPAVVVNGDLISFSTKPQMELVLKQFNH</sequence>
<reference evidence="1 2" key="1">
    <citation type="submission" date="2023-08" db="EMBL/GenBank/DDBJ databases">
        <authorList>
            <person name="Park J.-S."/>
        </authorList>
    </citation>
    <scope>NUCLEOTIDE SEQUENCE [LARGE SCALE GENOMIC DNA]</scope>
    <source>
        <strain evidence="1 2">2205SS18-9</strain>
    </source>
</reference>
<protein>
    <submittedName>
        <fullName evidence="1">Uncharacterized protein</fullName>
    </submittedName>
</protein>
<dbReference type="Proteomes" id="UP001231941">
    <property type="component" value="Unassembled WGS sequence"/>
</dbReference>
<name>A0ABT9J6Q0_9BACL</name>
<keyword evidence="2" id="KW-1185">Reference proteome</keyword>
<dbReference type="EMBL" id="JAVAMP010000016">
    <property type="protein sequence ID" value="MDP5276629.1"/>
    <property type="molecule type" value="Genomic_DNA"/>
</dbReference>
<organism evidence="1 2">
    <name type="scientific">Chengkuizengella axinellae</name>
    <dbReference type="NCBI Taxonomy" id="3064388"/>
    <lineage>
        <taxon>Bacteria</taxon>
        <taxon>Bacillati</taxon>
        <taxon>Bacillota</taxon>
        <taxon>Bacilli</taxon>
        <taxon>Bacillales</taxon>
        <taxon>Paenibacillaceae</taxon>
        <taxon>Chengkuizengella</taxon>
    </lineage>
</organism>
<proteinExistence type="predicted"/>
<dbReference type="RefSeq" id="WP_305993934.1">
    <property type="nucleotide sequence ID" value="NZ_JAVAMP010000016.1"/>
</dbReference>
<accession>A0ABT9J6Q0</accession>
<comment type="caution">
    <text evidence="1">The sequence shown here is derived from an EMBL/GenBank/DDBJ whole genome shotgun (WGS) entry which is preliminary data.</text>
</comment>